<accession>A0AAP0EQR5</accession>
<dbReference type="EMBL" id="JBBNAE010000009">
    <property type="protein sequence ID" value="KAK9096277.1"/>
    <property type="molecule type" value="Genomic_DNA"/>
</dbReference>
<dbReference type="AlphaFoldDB" id="A0AAP0EQR5"/>
<protein>
    <recommendedName>
        <fullName evidence="4">Secreted protein</fullName>
    </recommendedName>
</protein>
<name>A0AAP0EQR5_9MAGN</name>
<reference evidence="2 3" key="1">
    <citation type="submission" date="2024-01" db="EMBL/GenBank/DDBJ databases">
        <title>Genome assemblies of Stephania.</title>
        <authorList>
            <person name="Yang L."/>
        </authorList>
    </citation>
    <scope>NUCLEOTIDE SEQUENCE [LARGE SCALE GENOMIC DNA]</scope>
    <source>
        <strain evidence="2">QJT</strain>
        <tissue evidence="2">Leaf</tissue>
    </source>
</reference>
<evidence type="ECO:0000313" key="3">
    <source>
        <dbReference type="Proteomes" id="UP001417504"/>
    </source>
</evidence>
<evidence type="ECO:0000256" key="1">
    <source>
        <dbReference type="SAM" id="SignalP"/>
    </source>
</evidence>
<evidence type="ECO:0008006" key="4">
    <source>
        <dbReference type="Google" id="ProtNLM"/>
    </source>
</evidence>
<feature type="signal peptide" evidence="1">
    <location>
        <begin position="1"/>
        <end position="22"/>
    </location>
</feature>
<evidence type="ECO:0000313" key="2">
    <source>
        <dbReference type="EMBL" id="KAK9096277.1"/>
    </source>
</evidence>
<sequence length="76" mass="8883">MCFKCLLACISLFVWFFEKAMTIEKFLIFISLTDKDECSLDHQNFQNSLIDLFSTPSQEQQSVLGIFRHTEARLKS</sequence>
<dbReference type="Proteomes" id="UP001417504">
    <property type="component" value="Unassembled WGS sequence"/>
</dbReference>
<keyword evidence="3" id="KW-1185">Reference proteome</keyword>
<keyword evidence="1" id="KW-0732">Signal</keyword>
<gene>
    <name evidence="2" type="ORF">Sjap_021774</name>
</gene>
<organism evidence="2 3">
    <name type="scientific">Stephania japonica</name>
    <dbReference type="NCBI Taxonomy" id="461633"/>
    <lineage>
        <taxon>Eukaryota</taxon>
        <taxon>Viridiplantae</taxon>
        <taxon>Streptophyta</taxon>
        <taxon>Embryophyta</taxon>
        <taxon>Tracheophyta</taxon>
        <taxon>Spermatophyta</taxon>
        <taxon>Magnoliopsida</taxon>
        <taxon>Ranunculales</taxon>
        <taxon>Menispermaceae</taxon>
        <taxon>Menispermoideae</taxon>
        <taxon>Cissampelideae</taxon>
        <taxon>Stephania</taxon>
    </lineage>
</organism>
<feature type="chain" id="PRO_5042818295" description="Secreted protein" evidence="1">
    <location>
        <begin position="23"/>
        <end position="76"/>
    </location>
</feature>
<comment type="caution">
    <text evidence="2">The sequence shown here is derived from an EMBL/GenBank/DDBJ whole genome shotgun (WGS) entry which is preliminary data.</text>
</comment>
<proteinExistence type="predicted"/>